<gene>
    <name evidence="1" type="ORF">QFC20_006779</name>
</gene>
<accession>A0ACC2V7P0</accession>
<comment type="caution">
    <text evidence="1">The sequence shown here is derived from an EMBL/GenBank/DDBJ whole genome shotgun (WGS) entry which is preliminary data.</text>
</comment>
<dbReference type="Proteomes" id="UP001230649">
    <property type="component" value="Unassembled WGS sequence"/>
</dbReference>
<sequence>MEQSSANDKGQLPSTLPNYQEAPPLYTILDRGHETKPKPPRYHYRIVRGSPNARRENPYAQKTKEPTFQKPFLAKFGGETQRQPSLKEYDRSTLDESSHDSTYAGTDPPSTGLSDVRYDGADNRSTIAESVHSCASGVPDGSLRESAITNGIHQPTPIAKNNKQVTWQGVAVDKNVWQPVTNHLLGDDGMQKGGIRLDIGSVSSEFEVDWSSAVTTVFGPGFCRKNDDGGVVLKDCLYAKLMWKWDLPWSMEHEADLGLSLRCPYTQQISGEARVKDSGISFAIKLSDNGLPQRVIRNYGLAVKVL</sequence>
<evidence type="ECO:0000313" key="1">
    <source>
        <dbReference type="EMBL" id="KAJ9094920.1"/>
    </source>
</evidence>
<dbReference type="EMBL" id="JASBWS010000131">
    <property type="protein sequence ID" value="KAJ9094920.1"/>
    <property type="molecule type" value="Genomic_DNA"/>
</dbReference>
<organism evidence="1 2">
    <name type="scientific">Naganishia adeliensis</name>
    <dbReference type="NCBI Taxonomy" id="92952"/>
    <lineage>
        <taxon>Eukaryota</taxon>
        <taxon>Fungi</taxon>
        <taxon>Dikarya</taxon>
        <taxon>Basidiomycota</taxon>
        <taxon>Agaricomycotina</taxon>
        <taxon>Tremellomycetes</taxon>
        <taxon>Filobasidiales</taxon>
        <taxon>Filobasidiaceae</taxon>
        <taxon>Naganishia</taxon>
    </lineage>
</organism>
<reference evidence="1" key="1">
    <citation type="submission" date="2023-04" db="EMBL/GenBank/DDBJ databases">
        <title>Draft Genome sequencing of Naganishia species isolated from polar environments using Oxford Nanopore Technology.</title>
        <authorList>
            <person name="Leo P."/>
            <person name="Venkateswaran K."/>
        </authorList>
    </citation>
    <scope>NUCLEOTIDE SEQUENCE</scope>
    <source>
        <strain evidence="1">MNA-CCFEE 5262</strain>
    </source>
</reference>
<evidence type="ECO:0000313" key="2">
    <source>
        <dbReference type="Proteomes" id="UP001230649"/>
    </source>
</evidence>
<proteinExistence type="predicted"/>
<protein>
    <submittedName>
        <fullName evidence="1">Uncharacterized protein</fullName>
    </submittedName>
</protein>
<name>A0ACC2V7P0_9TREE</name>
<keyword evidence="2" id="KW-1185">Reference proteome</keyword>